<name>M8BI38_AEGTA</name>
<accession>M8BI38</accession>
<organism evidence="1">
    <name type="scientific">Aegilops tauschii</name>
    <name type="common">Tausch's goatgrass</name>
    <name type="synonym">Aegilops squarrosa</name>
    <dbReference type="NCBI Taxonomy" id="37682"/>
    <lineage>
        <taxon>Eukaryota</taxon>
        <taxon>Viridiplantae</taxon>
        <taxon>Streptophyta</taxon>
        <taxon>Embryophyta</taxon>
        <taxon>Tracheophyta</taxon>
        <taxon>Spermatophyta</taxon>
        <taxon>Magnoliopsida</taxon>
        <taxon>Liliopsida</taxon>
        <taxon>Poales</taxon>
        <taxon>Poaceae</taxon>
        <taxon>BOP clade</taxon>
        <taxon>Pooideae</taxon>
        <taxon>Triticodae</taxon>
        <taxon>Triticeae</taxon>
        <taxon>Triticinae</taxon>
        <taxon>Aegilops</taxon>
    </lineage>
</organism>
<dbReference type="AlphaFoldDB" id="M8BI38"/>
<sequence length="85" mass="8740">MTLGPAVSLLLPKPASAFGPRHRRVGMPVLVALLLHLVCLLAVTGALYTFGLVAALQLPGGSRLPMLATLMPKNGMLAEVAVAAL</sequence>
<proteinExistence type="predicted"/>
<evidence type="ECO:0000313" key="1">
    <source>
        <dbReference type="EnsemblPlants" id="EMT06398"/>
    </source>
</evidence>
<dbReference type="EnsemblPlants" id="EMT06398">
    <property type="protein sequence ID" value="EMT06398"/>
    <property type="gene ID" value="F775_29796"/>
</dbReference>
<protein>
    <submittedName>
        <fullName evidence="1">Uncharacterized protein</fullName>
    </submittedName>
</protein>
<reference evidence="1" key="1">
    <citation type="submission" date="2015-06" db="UniProtKB">
        <authorList>
            <consortium name="EnsemblPlants"/>
        </authorList>
    </citation>
    <scope>IDENTIFICATION</scope>
</reference>